<keyword evidence="3" id="KW-1185">Reference proteome</keyword>
<accession>A0A836KDH0</accession>
<evidence type="ECO:0000313" key="3">
    <source>
        <dbReference type="Proteomes" id="UP000673552"/>
    </source>
</evidence>
<keyword evidence="1" id="KW-0812">Transmembrane</keyword>
<gene>
    <name evidence="2" type="ORF">LSCM1_02422</name>
</gene>
<dbReference type="OrthoDB" id="260782at2759"/>
<reference evidence="2 3" key="1">
    <citation type="submission" date="2021-03" db="EMBL/GenBank/DDBJ databases">
        <title>Leishmania (Mundinia) martiniquensis Genome sequencing and assembly.</title>
        <authorList>
            <person name="Almutairi H."/>
            <person name="Gatherer D."/>
        </authorList>
    </citation>
    <scope>NUCLEOTIDE SEQUENCE [LARGE SCALE GENOMIC DNA]</scope>
    <source>
        <strain evidence="2">LSCM1</strain>
    </source>
</reference>
<protein>
    <submittedName>
        <fullName evidence="2">Uncharacterized protein</fullName>
    </submittedName>
</protein>
<dbReference type="PANTHER" id="PTHR10504">
    <property type="entry name" value="BACTERICIDAL PERMEABILITY-INCREASING BPI PROTEIN-RELATED"/>
    <property type="match status" value="1"/>
</dbReference>
<dbReference type="EMBL" id="JAFEUZ010000034">
    <property type="protein sequence ID" value="KAG5468442.1"/>
    <property type="molecule type" value="Genomic_DNA"/>
</dbReference>
<dbReference type="AlphaFoldDB" id="A0A836KDH0"/>
<dbReference type="RefSeq" id="XP_067175380.1">
    <property type="nucleotide sequence ID" value="XM_067320005.1"/>
</dbReference>
<evidence type="ECO:0000313" key="2">
    <source>
        <dbReference type="EMBL" id="KAG5468442.1"/>
    </source>
</evidence>
<keyword evidence="1" id="KW-1133">Transmembrane helix</keyword>
<dbReference type="GO" id="GO:0008289">
    <property type="term" value="F:lipid binding"/>
    <property type="evidence" value="ECO:0007669"/>
    <property type="project" value="InterPro"/>
</dbReference>
<dbReference type="KEGG" id="lmat:92512517"/>
<comment type="caution">
    <text evidence="2">The sequence shown here is derived from an EMBL/GenBank/DDBJ whole genome shotgun (WGS) entry which is preliminary data.</text>
</comment>
<dbReference type="GeneID" id="92512517"/>
<dbReference type="Gene3D" id="3.15.20.10">
    <property type="entry name" value="Bactericidal permeability-increasing protein, domain 2"/>
    <property type="match status" value="1"/>
</dbReference>
<keyword evidence="1" id="KW-0472">Membrane</keyword>
<dbReference type="PANTHER" id="PTHR10504:SF131">
    <property type="entry name" value="BPI2 DOMAIN-CONTAINING PROTEIN"/>
    <property type="match status" value="1"/>
</dbReference>
<dbReference type="InterPro" id="IPR032942">
    <property type="entry name" value="BPI/LBP/Plunc"/>
</dbReference>
<feature type="transmembrane region" description="Helical" evidence="1">
    <location>
        <begin position="16"/>
        <end position="34"/>
    </location>
</feature>
<sequence>MSLDGKRRSLQGGVRRGLYCLLWVVFLSAAWTGFHARQTMRITPTAGRGSTVDSDVIDCLPANLSVEVTSVVLNAFIKVAVLPMINEGNSTLIVPAQLLNHVWVDEMLLRHFRLESLNVSTSVPDARGIALHATGLGLEVEHSRFAFSYMGVQCNGTFWATLNETAVDAALYIEVTPEGHWSVTFPRLEVYWGQLAVHHELESKACNIAQKLIEVFTGQLDIFVAEKVKKQLAEDAPSHVAAGLNKAFASVNIRAITPPVMTADTMAVTLDLNPADLGCALEPLASTVPDILPRDAGVRTTVTSLNNALYNAVQAQRLRVERTLPAEWNTSLFEDIIPALYKACPNCYMYTLAQATKAPALHVPHHGEVLVVVPNVLLGLYVQPNTTQQAEALSLLLKKSNNRSSVEFADVYRYFGVREVSTQRHGKPFPVLAIRCSLAFGIRNISADSGRSVSYEILPVHDVAVEVEASNVGDVSARELEGVITKVWNNFAAPMANGNSPLKLPFFLGKAVLEVEAEDIQAGVDVALQGLLQDVRLKQ</sequence>
<evidence type="ECO:0000256" key="1">
    <source>
        <dbReference type="SAM" id="Phobius"/>
    </source>
</evidence>
<proteinExistence type="predicted"/>
<dbReference type="SUPFAM" id="SSF55394">
    <property type="entry name" value="Bactericidal permeability-increasing protein, BPI"/>
    <property type="match status" value="1"/>
</dbReference>
<name>A0A836KDH0_9TRYP</name>
<organism evidence="2 3">
    <name type="scientific">Leishmania martiniquensis</name>
    <dbReference type="NCBI Taxonomy" id="1580590"/>
    <lineage>
        <taxon>Eukaryota</taxon>
        <taxon>Discoba</taxon>
        <taxon>Euglenozoa</taxon>
        <taxon>Kinetoplastea</taxon>
        <taxon>Metakinetoplastina</taxon>
        <taxon>Trypanosomatida</taxon>
        <taxon>Trypanosomatidae</taxon>
        <taxon>Leishmaniinae</taxon>
        <taxon>Leishmania</taxon>
    </lineage>
</organism>
<dbReference type="Gene3D" id="3.15.10.10">
    <property type="entry name" value="Bactericidal permeability-increasing protein, domain 1"/>
    <property type="match status" value="1"/>
</dbReference>
<dbReference type="Proteomes" id="UP000673552">
    <property type="component" value="Chromosome 34"/>
</dbReference>
<dbReference type="InterPro" id="IPR017943">
    <property type="entry name" value="Bactericidal_perm-incr_a/b_dom"/>
</dbReference>